<name>A0A0R1VPG1_9LACO</name>
<evidence type="ECO:0000256" key="1">
    <source>
        <dbReference type="ARBA" id="ARBA00008857"/>
    </source>
</evidence>
<protein>
    <submittedName>
        <fullName evidence="5">Bacteriophage integrase</fullName>
    </submittedName>
</protein>
<dbReference type="PANTHER" id="PTHR30349:SF64">
    <property type="entry name" value="PROPHAGE INTEGRASE INTD-RELATED"/>
    <property type="match status" value="1"/>
</dbReference>
<evidence type="ECO:0000256" key="2">
    <source>
        <dbReference type="ARBA" id="ARBA00023125"/>
    </source>
</evidence>
<dbReference type="PANTHER" id="PTHR30349">
    <property type="entry name" value="PHAGE INTEGRASE-RELATED"/>
    <property type="match status" value="1"/>
</dbReference>
<dbReference type="PATRIC" id="fig|1423750.3.peg.2277"/>
<keyword evidence="2" id="KW-0238">DNA-binding</keyword>
<dbReference type="OrthoDB" id="9803188at2"/>
<dbReference type="EMBL" id="AZGB01000027">
    <property type="protein sequence ID" value="KRM04550.1"/>
    <property type="molecule type" value="Genomic_DNA"/>
</dbReference>
<dbReference type="Pfam" id="PF00589">
    <property type="entry name" value="Phage_integrase"/>
    <property type="match status" value="1"/>
</dbReference>
<reference evidence="5 6" key="1">
    <citation type="journal article" date="2015" name="Genome Announc.">
        <title>Expanding the biotechnology potential of lactobacilli through comparative genomics of 213 strains and associated genera.</title>
        <authorList>
            <person name="Sun Z."/>
            <person name="Harris H.M."/>
            <person name="McCann A."/>
            <person name="Guo C."/>
            <person name="Argimon S."/>
            <person name="Zhang W."/>
            <person name="Yang X."/>
            <person name="Jeffery I.B."/>
            <person name="Cooney J.C."/>
            <person name="Kagawa T.F."/>
            <person name="Liu W."/>
            <person name="Song Y."/>
            <person name="Salvetti E."/>
            <person name="Wrobel A."/>
            <person name="Rasinkangas P."/>
            <person name="Parkhill J."/>
            <person name="Rea M.C."/>
            <person name="O'Sullivan O."/>
            <person name="Ritari J."/>
            <person name="Douillard F.P."/>
            <person name="Paul Ross R."/>
            <person name="Yang R."/>
            <person name="Briner A.E."/>
            <person name="Felis G.E."/>
            <person name="de Vos W.M."/>
            <person name="Barrangou R."/>
            <person name="Klaenhammer T.R."/>
            <person name="Caufield P.W."/>
            <person name="Cui Y."/>
            <person name="Zhang H."/>
            <person name="O'Toole P.W."/>
        </authorList>
    </citation>
    <scope>NUCLEOTIDE SEQUENCE [LARGE SCALE GENOMIC DNA]</scope>
    <source>
        <strain evidence="5 6">DSM 18630</strain>
    </source>
</reference>
<dbReference type="InterPro" id="IPR011010">
    <property type="entry name" value="DNA_brk_join_enz"/>
</dbReference>
<dbReference type="PROSITE" id="PS51898">
    <property type="entry name" value="TYR_RECOMBINASE"/>
    <property type="match status" value="1"/>
</dbReference>
<dbReference type="SUPFAM" id="SSF56349">
    <property type="entry name" value="DNA breaking-rejoining enzymes"/>
    <property type="match status" value="1"/>
</dbReference>
<dbReference type="InterPro" id="IPR002104">
    <property type="entry name" value="Integrase_catalytic"/>
</dbReference>
<dbReference type="AlphaFoldDB" id="A0A0R1VPG1"/>
<dbReference type="CDD" id="cd01189">
    <property type="entry name" value="INT_ICEBs1_C_like"/>
    <property type="match status" value="1"/>
</dbReference>
<dbReference type="InterPro" id="IPR050090">
    <property type="entry name" value="Tyrosine_recombinase_XerCD"/>
</dbReference>
<dbReference type="GO" id="GO:0015074">
    <property type="term" value="P:DNA integration"/>
    <property type="evidence" value="ECO:0007669"/>
    <property type="project" value="InterPro"/>
</dbReference>
<accession>A0A0R1VPG1</accession>
<sequence>MISKKSTQLFYRYYAEWIGLYKINAVREVTLDKYYLTLHWLRALAPTLKLNQLNRRTYQKLINDYAIDHERQTTIDFHHQVKSAILDALDDGLIDTNPARKVIIKGRKPRPKKLKYLSQAQLQLVIKNLNLKTNLNWDWFILLVAKTGIRFAEGLGVTPEDFDFEKGQLTINKTWNYRQASGGFQPTKNTSSVRKVKLDLKLASQFSKLIQNLPSGKPIFVNGRVFNSTINHRLTILCKQAKVPVITIHGLRHTHASLLLFAGVSIATVAKRLGHSSITTTQKTYLHIINELESQDNDKIMHEMSVLM</sequence>
<keyword evidence="6" id="KW-1185">Reference proteome</keyword>
<dbReference type="STRING" id="1423750.FC89_GL002237"/>
<dbReference type="Gene3D" id="1.10.443.10">
    <property type="entry name" value="Intergrase catalytic core"/>
    <property type="match status" value="1"/>
</dbReference>
<gene>
    <name evidence="5" type="ORF">FC89_GL002237</name>
</gene>
<feature type="domain" description="Tyr recombinase" evidence="4">
    <location>
        <begin position="112"/>
        <end position="302"/>
    </location>
</feature>
<dbReference type="RefSeq" id="WP_057872594.1">
    <property type="nucleotide sequence ID" value="NZ_AZGB01000027.1"/>
</dbReference>
<evidence type="ECO:0000313" key="6">
    <source>
        <dbReference type="Proteomes" id="UP000051451"/>
    </source>
</evidence>
<keyword evidence="3" id="KW-0233">DNA recombination</keyword>
<proteinExistence type="inferred from homology"/>
<evidence type="ECO:0000256" key="3">
    <source>
        <dbReference type="ARBA" id="ARBA00023172"/>
    </source>
</evidence>
<dbReference type="GO" id="GO:0003677">
    <property type="term" value="F:DNA binding"/>
    <property type="evidence" value="ECO:0007669"/>
    <property type="project" value="UniProtKB-KW"/>
</dbReference>
<dbReference type="InterPro" id="IPR010998">
    <property type="entry name" value="Integrase_recombinase_N"/>
</dbReference>
<evidence type="ECO:0000313" key="5">
    <source>
        <dbReference type="EMBL" id="KRM04550.1"/>
    </source>
</evidence>
<dbReference type="GeneID" id="98319897"/>
<comment type="similarity">
    <text evidence="1">Belongs to the 'phage' integrase family.</text>
</comment>
<dbReference type="Proteomes" id="UP000051451">
    <property type="component" value="Unassembled WGS sequence"/>
</dbReference>
<dbReference type="InterPro" id="IPR013762">
    <property type="entry name" value="Integrase-like_cat_sf"/>
</dbReference>
<dbReference type="Gene3D" id="1.10.150.130">
    <property type="match status" value="1"/>
</dbReference>
<evidence type="ECO:0000259" key="4">
    <source>
        <dbReference type="PROSITE" id="PS51898"/>
    </source>
</evidence>
<organism evidence="5 6">
    <name type="scientific">Liquorilactobacillus ghanensis DSM 18630</name>
    <dbReference type="NCBI Taxonomy" id="1423750"/>
    <lineage>
        <taxon>Bacteria</taxon>
        <taxon>Bacillati</taxon>
        <taxon>Bacillota</taxon>
        <taxon>Bacilli</taxon>
        <taxon>Lactobacillales</taxon>
        <taxon>Lactobacillaceae</taxon>
        <taxon>Liquorilactobacillus</taxon>
    </lineage>
</organism>
<comment type="caution">
    <text evidence="5">The sequence shown here is derived from an EMBL/GenBank/DDBJ whole genome shotgun (WGS) entry which is preliminary data.</text>
</comment>
<dbReference type="GO" id="GO:0006310">
    <property type="term" value="P:DNA recombination"/>
    <property type="evidence" value="ECO:0007669"/>
    <property type="project" value="UniProtKB-KW"/>
</dbReference>